<evidence type="ECO:0000313" key="1">
    <source>
        <dbReference type="EMBL" id="NYF52335.1"/>
    </source>
</evidence>
<protein>
    <submittedName>
        <fullName evidence="1">Uncharacterized protein</fullName>
    </submittedName>
</protein>
<evidence type="ECO:0000313" key="2">
    <source>
        <dbReference type="Proteomes" id="UP000534186"/>
    </source>
</evidence>
<organism evidence="1 2">
    <name type="scientific">Tunturiibacter lichenicola</name>
    <dbReference type="NCBI Taxonomy" id="2051959"/>
    <lineage>
        <taxon>Bacteria</taxon>
        <taxon>Pseudomonadati</taxon>
        <taxon>Acidobacteriota</taxon>
        <taxon>Terriglobia</taxon>
        <taxon>Terriglobales</taxon>
        <taxon>Acidobacteriaceae</taxon>
        <taxon>Tunturiibacter</taxon>
    </lineage>
</organism>
<dbReference type="Proteomes" id="UP000534186">
    <property type="component" value="Unassembled WGS sequence"/>
</dbReference>
<sequence>MSNLLFSREISSLVQTNGLPATRVVSIFKSKPAKPCSATLKPGHRTLEEMLAGHFYQSCSFIWQIGFLSLSPAPELLMQVEIGELPTNMRRPSRTVRFIVEFCSFGYPSDVW</sequence>
<reference evidence="1 2" key="1">
    <citation type="submission" date="2020-07" db="EMBL/GenBank/DDBJ databases">
        <title>Genomic Encyclopedia of Type Strains, Phase IV (KMG-V): Genome sequencing to study the core and pangenomes of soil and plant-associated prokaryotes.</title>
        <authorList>
            <person name="Whitman W."/>
        </authorList>
    </citation>
    <scope>NUCLEOTIDE SEQUENCE [LARGE SCALE GENOMIC DNA]</scope>
    <source>
        <strain evidence="1 2">M8UP30</strain>
    </source>
</reference>
<comment type="caution">
    <text evidence="1">The sequence shown here is derived from an EMBL/GenBank/DDBJ whole genome shotgun (WGS) entry which is preliminary data.</text>
</comment>
<proteinExistence type="predicted"/>
<name>A0A7Y9TAI4_9BACT</name>
<gene>
    <name evidence="1" type="ORF">HDF12_002734</name>
</gene>
<dbReference type="EMBL" id="JACCCV010000002">
    <property type="protein sequence ID" value="NYF52335.1"/>
    <property type="molecule type" value="Genomic_DNA"/>
</dbReference>
<dbReference type="AlphaFoldDB" id="A0A7Y9TAI4"/>
<accession>A0A7Y9TAI4</accession>